<keyword evidence="3" id="KW-1133">Transmembrane helix</keyword>
<evidence type="ECO:0000256" key="1">
    <source>
        <dbReference type="ARBA" id="ARBA00022679"/>
    </source>
</evidence>
<dbReference type="AlphaFoldDB" id="A0A807LDP9"/>
<keyword evidence="5" id="KW-1185">Reference proteome</keyword>
<protein>
    <recommendedName>
        <fullName evidence="6">CDP-diacylglycerol--serine O-phosphatidyltransferase</fullName>
    </recommendedName>
</protein>
<dbReference type="PROSITE" id="PS00379">
    <property type="entry name" value="CDP_ALCOHOL_P_TRANSF"/>
    <property type="match status" value="1"/>
</dbReference>
<feature type="transmembrane region" description="Helical" evidence="3">
    <location>
        <begin position="68"/>
        <end position="88"/>
    </location>
</feature>
<accession>A0A807LDP9</accession>
<gene>
    <name evidence="4" type="ORF">BWI95_06490</name>
</gene>
<feature type="transmembrane region" description="Helical" evidence="3">
    <location>
        <begin position="94"/>
        <end position="111"/>
    </location>
</feature>
<comment type="similarity">
    <text evidence="2">Belongs to the CDP-alcohol phosphatidyltransferase class-I family.</text>
</comment>
<dbReference type="InterPro" id="IPR000462">
    <property type="entry name" value="CDP-OH_P_trans"/>
</dbReference>
<evidence type="ECO:0008006" key="6">
    <source>
        <dbReference type="Google" id="ProtNLM"/>
    </source>
</evidence>
<reference evidence="4 5" key="1">
    <citation type="submission" date="2017-01" db="EMBL/GenBank/DDBJ databases">
        <authorList>
            <person name="Cao J.-M."/>
        </authorList>
    </citation>
    <scope>NUCLEOTIDE SEQUENCE [LARGE SCALE GENOMIC DNA]</scope>
    <source>
        <strain evidence="4 5">888-76</strain>
    </source>
</reference>
<dbReference type="InterPro" id="IPR048254">
    <property type="entry name" value="CDP_ALCOHOL_P_TRANSF_CS"/>
</dbReference>
<keyword evidence="3" id="KW-0472">Membrane</keyword>
<feature type="transmembrane region" description="Helical" evidence="3">
    <location>
        <begin position="20"/>
        <end position="47"/>
    </location>
</feature>
<dbReference type="GO" id="GO:0016020">
    <property type="term" value="C:membrane"/>
    <property type="evidence" value="ECO:0007669"/>
    <property type="project" value="InterPro"/>
</dbReference>
<evidence type="ECO:0000256" key="2">
    <source>
        <dbReference type="RuleBase" id="RU003750"/>
    </source>
</evidence>
<feature type="transmembrane region" description="Helical" evidence="3">
    <location>
        <begin position="178"/>
        <end position="200"/>
    </location>
</feature>
<sequence>MNYPFICRLSLPDCLTLTGMVIALGGIGAALSGALWLSLSLLYLAMLADALDGKLARWLGCERPFGRYLDGFCDLLLYLVAPALIFYLSGYRGGSAFFLALMVVCGALRLSRFNESGNITHNAALAYLGMPVFWSLFILSGWALLALVLPPLICARLLSVALTLFSLAMLLNRPFPKFSSLMTLVTLCLSGAALFGLLHFGGVHG</sequence>
<dbReference type="GO" id="GO:0016780">
    <property type="term" value="F:phosphotransferase activity, for other substituted phosphate groups"/>
    <property type="evidence" value="ECO:0007669"/>
    <property type="project" value="InterPro"/>
</dbReference>
<evidence type="ECO:0000313" key="4">
    <source>
        <dbReference type="EMBL" id="APZ04726.1"/>
    </source>
</evidence>
<evidence type="ECO:0000256" key="3">
    <source>
        <dbReference type="SAM" id="Phobius"/>
    </source>
</evidence>
<proteinExistence type="inferred from homology"/>
<feature type="transmembrane region" description="Helical" evidence="3">
    <location>
        <begin position="149"/>
        <end position="171"/>
    </location>
</feature>
<keyword evidence="1 2" id="KW-0808">Transferase</keyword>
<dbReference type="Proteomes" id="UP000187148">
    <property type="component" value="Chromosome"/>
</dbReference>
<dbReference type="RefSeq" id="WP_076769204.1">
    <property type="nucleotide sequence ID" value="NZ_CP019445.1"/>
</dbReference>
<organism evidence="4 5">
    <name type="scientific">Kosakonia cowanii JCM 10956 = DSM 18146</name>
    <dbReference type="NCBI Taxonomy" id="1300165"/>
    <lineage>
        <taxon>Bacteria</taxon>
        <taxon>Pseudomonadati</taxon>
        <taxon>Pseudomonadota</taxon>
        <taxon>Gammaproteobacteria</taxon>
        <taxon>Enterobacterales</taxon>
        <taxon>Enterobacteriaceae</taxon>
        <taxon>Kosakonia</taxon>
    </lineage>
</organism>
<evidence type="ECO:0000313" key="5">
    <source>
        <dbReference type="Proteomes" id="UP000187148"/>
    </source>
</evidence>
<dbReference type="EMBL" id="CP019445">
    <property type="protein sequence ID" value="APZ04726.1"/>
    <property type="molecule type" value="Genomic_DNA"/>
</dbReference>
<dbReference type="Gene3D" id="1.20.120.1760">
    <property type="match status" value="1"/>
</dbReference>
<feature type="transmembrane region" description="Helical" evidence="3">
    <location>
        <begin position="123"/>
        <end position="143"/>
    </location>
</feature>
<dbReference type="InterPro" id="IPR043130">
    <property type="entry name" value="CDP-OH_PTrfase_TM_dom"/>
</dbReference>
<keyword evidence="3" id="KW-0812">Transmembrane</keyword>
<name>A0A807LDP9_9ENTR</name>
<dbReference type="KEGG" id="kco:BWI95_06490"/>
<dbReference type="GO" id="GO:0008654">
    <property type="term" value="P:phospholipid biosynthetic process"/>
    <property type="evidence" value="ECO:0007669"/>
    <property type="project" value="InterPro"/>
</dbReference>
<dbReference type="Pfam" id="PF01066">
    <property type="entry name" value="CDP-OH_P_transf"/>
    <property type="match status" value="1"/>
</dbReference>